<keyword evidence="2" id="KW-1185">Reference proteome</keyword>
<sequence length="106" mass="11254">MATPGVPSPIHFAPAGDELQWFCTPGYDVPVLKNCQDQDGSFWTKIAVVRTACIRIMQESMFSILEAVVDLTAERLRLLSLTPDQPAAGARALGLEIAVAGVGIGA</sequence>
<dbReference type="EMBL" id="JAWDJX010000033">
    <property type="protein sequence ID" value="KAK3050293.1"/>
    <property type="molecule type" value="Genomic_DNA"/>
</dbReference>
<evidence type="ECO:0000313" key="2">
    <source>
        <dbReference type="Proteomes" id="UP001271007"/>
    </source>
</evidence>
<protein>
    <submittedName>
        <fullName evidence="1">Uncharacterized protein</fullName>
    </submittedName>
</protein>
<gene>
    <name evidence="1" type="ORF">LTR09_008442</name>
</gene>
<name>A0AAJ0DHJ3_9PEZI</name>
<dbReference type="AlphaFoldDB" id="A0AAJ0DHJ3"/>
<organism evidence="1 2">
    <name type="scientific">Extremus antarcticus</name>
    <dbReference type="NCBI Taxonomy" id="702011"/>
    <lineage>
        <taxon>Eukaryota</taxon>
        <taxon>Fungi</taxon>
        <taxon>Dikarya</taxon>
        <taxon>Ascomycota</taxon>
        <taxon>Pezizomycotina</taxon>
        <taxon>Dothideomycetes</taxon>
        <taxon>Dothideomycetidae</taxon>
        <taxon>Mycosphaerellales</taxon>
        <taxon>Extremaceae</taxon>
        <taxon>Extremus</taxon>
    </lineage>
</organism>
<reference evidence="1" key="1">
    <citation type="submission" date="2023-04" db="EMBL/GenBank/DDBJ databases">
        <title>Black Yeasts Isolated from many extreme environments.</title>
        <authorList>
            <person name="Coleine C."/>
            <person name="Stajich J.E."/>
            <person name="Selbmann L."/>
        </authorList>
    </citation>
    <scope>NUCLEOTIDE SEQUENCE</scope>
    <source>
        <strain evidence="1">CCFEE 5312</strain>
    </source>
</reference>
<accession>A0AAJ0DHJ3</accession>
<dbReference type="Proteomes" id="UP001271007">
    <property type="component" value="Unassembled WGS sequence"/>
</dbReference>
<proteinExistence type="predicted"/>
<evidence type="ECO:0000313" key="1">
    <source>
        <dbReference type="EMBL" id="KAK3050293.1"/>
    </source>
</evidence>
<comment type="caution">
    <text evidence="1">The sequence shown here is derived from an EMBL/GenBank/DDBJ whole genome shotgun (WGS) entry which is preliminary data.</text>
</comment>